<feature type="compositionally biased region" description="Basic and acidic residues" evidence="6">
    <location>
        <begin position="312"/>
        <end position="350"/>
    </location>
</feature>
<feature type="coiled-coil region" evidence="5">
    <location>
        <begin position="162"/>
        <end position="263"/>
    </location>
</feature>
<evidence type="ECO:0000256" key="1">
    <source>
        <dbReference type="ARBA" id="ARBA00004167"/>
    </source>
</evidence>
<evidence type="ECO:0000259" key="7">
    <source>
        <dbReference type="PROSITE" id="PS51775"/>
    </source>
</evidence>
<accession>A0A2K1L1J0</accession>
<evidence type="ECO:0000256" key="4">
    <source>
        <dbReference type="ARBA" id="ARBA00023136"/>
    </source>
</evidence>
<proteinExistence type="predicted"/>
<keyword evidence="5" id="KW-0175">Coiled coil</keyword>
<dbReference type="InterPro" id="IPR039306">
    <property type="entry name" value="MYOB"/>
</dbReference>
<feature type="region of interest" description="Disordered" evidence="6">
    <location>
        <begin position="306"/>
        <end position="350"/>
    </location>
</feature>
<evidence type="ECO:0000256" key="2">
    <source>
        <dbReference type="ARBA" id="ARBA00022692"/>
    </source>
</evidence>
<dbReference type="Gramene" id="Pp3c2_14520V3.2">
    <property type="protein sequence ID" value="PAC:32936303.CDS.1"/>
    <property type="gene ID" value="Pp3c2_14520"/>
</dbReference>
<protein>
    <recommendedName>
        <fullName evidence="7">GTD-binding domain-containing protein</fullName>
    </recommendedName>
</protein>
<dbReference type="Gramene" id="Pp3c2_14520V3.3">
    <property type="protein sequence ID" value="PAC:32936304.CDS.1"/>
    <property type="gene ID" value="Pp3c2_14520"/>
</dbReference>
<feature type="compositionally biased region" description="Polar residues" evidence="6">
    <location>
        <begin position="677"/>
        <end position="687"/>
    </location>
</feature>
<feature type="region of interest" description="Disordered" evidence="6">
    <location>
        <begin position="646"/>
        <end position="697"/>
    </location>
</feature>
<dbReference type="RefSeq" id="XP_024368972.1">
    <property type="nucleotide sequence ID" value="XM_024513204.2"/>
</dbReference>
<dbReference type="PANTHER" id="PTHR31448:SF3">
    <property type="entry name" value="MYOSIN-BINDING PROTEIN 2"/>
    <property type="match status" value="1"/>
</dbReference>
<dbReference type="PANTHER" id="PTHR31448">
    <property type="entry name" value="MYOSIN-BINDING PROTEIN 2"/>
    <property type="match status" value="1"/>
</dbReference>
<name>A0A2K1L1J0_PHYPA</name>
<dbReference type="EnsemblPlants" id="Pp3c2_14520V3.1">
    <property type="protein sequence ID" value="PAC:32936302.CDS.1"/>
    <property type="gene ID" value="Pp3c2_14520"/>
</dbReference>
<dbReference type="Gramene" id="Pp3c2_14520V3.1">
    <property type="protein sequence ID" value="PAC:32936302.CDS.1"/>
    <property type="gene ID" value="Pp3c2_14520"/>
</dbReference>
<organism evidence="8">
    <name type="scientific">Physcomitrium patens</name>
    <name type="common">Spreading-leaved earth moss</name>
    <name type="synonym">Physcomitrella patens</name>
    <dbReference type="NCBI Taxonomy" id="3218"/>
    <lineage>
        <taxon>Eukaryota</taxon>
        <taxon>Viridiplantae</taxon>
        <taxon>Streptophyta</taxon>
        <taxon>Embryophyta</taxon>
        <taxon>Bryophyta</taxon>
        <taxon>Bryophytina</taxon>
        <taxon>Bryopsida</taxon>
        <taxon>Funariidae</taxon>
        <taxon>Funariales</taxon>
        <taxon>Funariaceae</taxon>
        <taxon>Physcomitrium</taxon>
    </lineage>
</organism>
<feature type="compositionally biased region" description="Basic and acidic residues" evidence="6">
    <location>
        <begin position="662"/>
        <end position="673"/>
    </location>
</feature>
<evidence type="ECO:0000256" key="3">
    <source>
        <dbReference type="ARBA" id="ARBA00022989"/>
    </source>
</evidence>
<dbReference type="GO" id="GO:0080115">
    <property type="term" value="F:myosin XI tail binding"/>
    <property type="evidence" value="ECO:0007669"/>
    <property type="project" value="UniProtKB-ARBA"/>
</dbReference>
<evidence type="ECO:0000313" key="9">
    <source>
        <dbReference type="EnsemblPlants" id="PAC:32936302.CDS.1"/>
    </source>
</evidence>
<dbReference type="OrthoDB" id="1047602at2759"/>
<dbReference type="GO" id="GO:0016020">
    <property type="term" value="C:membrane"/>
    <property type="evidence" value="ECO:0007669"/>
    <property type="project" value="UniProtKB-SubCell"/>
</dbReference>
<feature type="region of interest" description="Disordered" evidence="6">
    <location>
        <begin position="553"/>
        <end position="591"/>
    </location>
</feature>
<dbReference type="EMBL" id="ABEU02000002">
    <property type="protein sequence ID" value="PNR59895.1"/>
    <property type="molecule type" value="Genomic_DNA"/>
</dbReference>
<dbReference type="AlphaFoldDB" id="A0A2K1L1J0"/>
<dbReference type="PROSITE" id="PS51775">
    <property type="entry name" value="GTD_BINDING"/>
    <property type="match status" value="1"/>
</dbReference>
<dbReference type="EnsemblPlants" id="Pp3c2_14520V3.2">
    <property type="protein sequence ID" value="PAC:32936303.CDS.1"/>
    <property type="gene ID" value="Pp3c2_14520"/>
</dbReference>
<evidence type="ECO:0000313" key="10">
    <source>
        <dbReference type="Proteomes" id="UP000006727"/>
    </source>
</evidence>
<dbReference type="InterPro" id="IPR007656">
    <property type="entry name" value="GTD-bd"/>
</dbReference>
<keyword evidence="4" id="KW-0472">Membrane</keyword>
<comment type="subcellular location">
    <subcellularLocation>
        <location evidence="1">Membrane</location>
        <topology evidence="1">Single-pass membrane protein</topology>
    </subcellularLocation>
</comment>
<gene>
    <name evidence="9" type="primary">LOC112279093</name>
    <name evidence="8" type="ORF">PHYPA_002687</name>
</gene>
<feature type="domain" description="GTD-binding" evidence="7">
    <location>
        <begin position="156"/>
        <end position="254"/>
    </location>
</feature>
<reference evidence="9" key="3">
    <citation type="submission" date="2020-12" db="UniProtKB">
        <authorList>
            <consortium name="EnsemblPlants"/>
        </authorList>
    </citation>
    <scope>IDENTIFICATION</scope>
</reference>
<feature type="region of interest" description="Disordered" evidence="6">
    <location>
        <begin position="503"/>
        <end position="527"/>
    </location>
</feature>
<keyword evidence="10" id="KW-1185">Reference proteome</keyword>
<dbReference type="Pfam" id="PF04576">
    <property type="entry name" value="Zein-binding"/>
    <property type="match status" value="1"/>
</dbReference>
<evidence type="ECO:0000256" key="6">
    <source>
        <dbReference type="SAM" id="MobiDB-lite"/>
    </source>
</evidence>
<dbReference type="KEGG" id="ppp:112279093"/>
<sequence>MVHSGVEMAWESPRYDKALYWSPNDLVDASVEVLISFLVLICTILNLITSFSIRVTGFHIPCSCCSHVPRSELRSTVEATKYSFASPKFKSIATPVVSEVGLYEFHRSDDLFRDLELKKPADLTPSCEYEESSPARSSLDDFNDRSHEHVDREQYVKAQEILRALQSEREVMAALYSELEEERNSSATAASEALAMISRLQEEKAAVQMEARQFQRMVMEKAMYDQEAIEVLTEILGKREDERLALEEELELYKEKLESVLAEERDYAEIVGRDYAPLLLLERTPAEEKYISPKSERAELPVSRRITPNGRIPKDEKITPTGARDRTTPNGKTGKDERTTPNVKTGKDERITPNGRLAKEEEAEFLDRLNKTKSQLLTALLQERIPDSASTLDDSAAFANEIHKAMAKVPVRAESLPILEHECYKPSLGLATIKIGREIGLPVPPAFDKKQTEKGLTKDAKQAVDEHLFVSRKPNPPTIATKQMERAVTKDAGKTLDEHVLVSREPTPPPIPKKPIEKTNNAPKVSREPVLISQRNSLPALPAIIAKKQPCVGKIPGKADEPTVTSRETRLLDHPADVKKQNENSLVKDDSEAACEPLFASLKRRWSSCDFQETSVAESLPKAKEDRRIEEKRLSVLEYVRNLEEQLQQKAGRPTAQLSRARSVDGREDDSRSRSSVQFERSVSVKTESAGGGEREETVQRRLFAEVESVDKELNVTSLQGEGVGRIYSQERSFNAGSNGKASVDADEFYVDAGKLEENDDEALFVHDVYEV</sequence>
<dbReference type="GeneID" id="112279093"/>
<reference evidence="8 10" key="2">
    <citation type="journal article" date="2018" name="Plant J.">
        <title>The Physcomitrella patens chromosome-scale assembly reveals moss genome structure and evolution.</title>
        <authorList>
            <person name="Lang D."/>
            <person name="Ullrich K.K."/>
            <person name="Murat F."/>
            <person name="Fuchs J."/>
            <person name="Jenkins J."/>
            <person name="Haas F.B."/>
            <person name="Piednoel M."/>
            <person name="Gundlach H."/>
            <person name="Van Bel M."/>
            <person name="Meyberg R."/>
            <person name="Vives C."/>
            <person name="Morata J."/>
            <person name="Symeonidi A."/>
            <person name="Hiss M."/>
            <person name="Muchero W."/>
            <person name="Kamisugi Y."/>
            <person name="Saleh O."/>
            <person name="Blanc G."/>
            <person name="Decker E.L."/>
            <person name="van Gessel N."/>
            <person name="Grimwood J."/>
            <person name="Hayes R.D."/>
            <person name="Graham S.W."/>
            <person name="Gunter L.E."/>
            <person name="McDaniel S.F."/>
            <person name="Hoernstein S.N.W."/>
            <person name="Larsson A."/>
            <person name="Li F.W."/>
            <person name="Perroud P.F."/>
            <person name="Phillips J."/>
            <person name="Ranjan P."/>
            <person name="Rokshar D.S."/>
            <person name="Rothfels C.J."/>
            <person name="Schneider L."/>
            <person name="Shu S."/>
            <person name="Stevenson D.W."/>
            <person name="Thummler F."/>
            <person name="Tillich M."/>
            <person name="Villarreal Aguilar J.C."/>
            <person name="Widiez T."/>
            <person name="Wong G.K."/>
            <person name="Wymore A."/>
            <person name="Zhang Y."/>
            <person name="Zimmer A.D."/>
            <person name="Quatrano R.S."/>
            <person name="Mayer K.F.X."/>
            <person name="Goodstein D."/>
            <person name="Casacuberta J.M."/>
            <person name="Vandepoele K."/>
            <person name="Reski R."/>
            <person name="Cuming A.C."/>
            <person name="Tuskan G.A."/>
            <person name="Maumus F."/>
            <person name="Salse J."/>
            <person name="Schmutz J."/>
            <person name="Rensing S.A."/>
        </authorList>
    </citation>
    <scope>NUCLEOTIDE SEQUENCE [LARGE SCALE GENOMIC DNA]</scope>
    <source>
        <strain evidence="9 10">cv. Gransden 2004</strain>
    </source>
</reference>
<dbReference type="Proteomes" id="UP000006727">
    <property type="component" value="Chromosome 2"/>
</dbReference>
<reference evidence="8 10" key="1">
    <citation type="journal article" date="2008" name="Science">
        <title>The Physcomitrella genome reveals evolutionary insights into the conquest of land by plants.</title>
        <authorList>
            <person name="Rensing S."/>
            <person name="Lang D."/>
            <person name="Zimmer A."/>
            <person name="Terry A."/>
            <person name="Salamov A."/>
            <person name="Shapiro H."/>
            <person name="Nishiyama T."/>
            <person name="Perroud P.-F."/>
            <person name="Lindquist E."/>
            <person name="Kamisugi Y."/>
            <person name="Tanahashi T."/>
            <person name="Sakakibara K."/>
            <person name="Fujita T."/>
            <person name="Oishi K."/>
            <person name="Shin-I T."/>
            <person name="Kuroki Y."/>
            <person name="Toyoda A."/>
            <person name="Suzuki Y."/>
            <person name="Hashimoto A."/>
            <person name="Yamaguchi K."/>
            <person name="Sugano A."/>
            <person name="Kohara Y."/>
            <person name="Fujiyama A."/>
            <person name="Anterola A."/>
            <person name="Aoki S."/>
            <person name="Ashton N."/>
            <person name="Barbazuk W.B."/>
            <person name="Barker E."/>
            <person name="Bennetzen J."/>
            <person name="Bezanilla M."/>
            <person name="Blankenship R."/>
            <person name="Cho S.H."/>
            <person name="Dutcher S."/>
            <person name="Estelle M."/>
            <person name="Fawcett J.A."/>
            <person name="Gundlach H."/>
            <person name="Hanada K."/>
            <person name="Heyl A."/>
            <person name="Hicks K.A."/>
            <person name="Hugh J."/>
            <person name="Lohr M."/>
            <person name="Mayer K."/>
            <person name="Melkozernov A."/>
            <person name="Murata T."/>
            <person name="Nelson D."/>
            <person name="Pils B."/>
            <person name="Prigge M."/>
            <person name="Reiss B."/>
            <person name="Renner T."/>
            <person name="Rombauts S."/>
            <person name="Rushton P."/>
            <person name="Sanderfoot A."/>
            <person name="Schween G."/>
            <person name="Shiu S.-H."/>
            <person name="Stueber K."/>
            <person name="Theodoulou F.L."/>
            <person name="Tu H."/>
            <person name="Van de Peer Y."/>
            <person name="Verrier P.J."/>
            <person name="Waters E."/>
            <person name="Wood A."/>
            <person name="Yang L."/>
            <person name="Cove D."/>
            <person name="Cuming A."/>
            <person name="Hasebe M."/>
            <person name="Lucas S."/>
            <person name="Mishler D.B."/>
            <person name="Reski R."/>
            <person name="Grigoriev I."/>
            <person name="Quatrano R.S."/>
            <person name="Boore J.L."/>
        </authorList>
    </citation>
    <scope>NUCLEOTIDE SEQUENCE [LARGE SCALE GENOMIC DNA]</scope>
    <source>
        <strain evidence="9 10">cv. Gransden 2004</strain>
    </source>
</reference>
<evidence type="ECO:0000256" key="5">
    <source>
        <dbReference type="SAM" id="Coils"/>
    </source>
</evidence>
<keyword evidence="2" id="KW-0812">Transmembrane</keyword>
<evidence type="ECO:0000313" key="8">
    <source>
        <dbReference type="EMBL" id="PNR59895.1"/>
    </source>
</evidence>
<dbReference type="EnsemblPlants" id="Pp3c2_14520V3.3">
    <property type="protein sequence ID" value="PAC:32936304.CDS.1"/>
    <property type="gene ID" value="Pp3c2_14520"/>
</dbReference>
<keyword evidence="3" id="KW-1133">Transmembrane helix</keyword>
<dbReference type="PaxDb" id="3218-PP1S30_187V6.1"/>
<feature type="compositionally biased region" description="Basic and acidic residues" evidence="6">
    <location>
        <begin position="557"/>
        <end position="591"/>
    </location>
</feature>